<gene>
    <name evidence="12" type="ORF">Trichorick_00899</name>
</gene>
<dbReference type="InterPro" id="IPR008915">
    <property type="entry name" value="Peptidase_M50"/>
</dbReference>
<organism evidence="12 13">
    <name type="scientific">Candidatus Trichorickettsia mobilis</name>
    <dbReference type="NCBI Taxonomy" id="1346319"/>
    <lineage>
        <taxon>Bacteria</taxon>
        <taxon>Pseudomonadati</taxon>
        <taxon>Pseudomonadota</taxon>
        <taxon>Alphaproteobacteria</taxon>
        <taxon>Rickettsiales</taxon>
        <taxon>Rickettsiaceae</taxon>
        <taxon>Rickettsieae</taxon>
        <taxon>Candidatus Trichorickettsia</taxon>
    </lineage>
</organism>
<evidence type="ECO:0000256" key="5">
    <source>
        <dbReference type="ARBA" id="ARBA00022692"/>
    </source>
</evidence>
<sequence length="150" mass="17165">MLTIIGFILAMGLLVFVHEFGHYYIAKAFGVKIEEFSIGFGKELFVKIDKNGVRWKICAIPLGGFVKMYGDCDITSTAKVTSAALDFSFYHKPWYIKFLIVVCRTYGKLSVCYPNSQLLLLIFWQTTNTSCNRYSDPGFSCCHRRTISRR</sequence>
<keyword evidence="13" id="KW-1185">Reference proteome</keyword>
<protein>
    <submittedName>
        <fullName evidence="12">RIP metalloprotease RseP N-terminal domain protein</fullName>
    </submittedName>
</protein>
<evidence type="ECO:0000256" key="2">
    <source>
        <dbReference type="ARBA" id="ARBA00004141"/>
    </source>
</evidence>
<evidence type="ECO:0000256" key="4">
    <source>
        <dbReference type="ARBA" id="ARBA00022670"/>
    </source>
</evidence>
<evidence type="ECO:0000313" key="13">
    <source>
        <dbReference type="Proteomes" id="UP001326613"/>
    </source>
</evidence>
<evidence type="ECO:0000256" key="9">
    <source>
        <dbReference type="ARBA" id="ARBA00023049"/>
    </source>
</evidence>
<feature type="domain" description="Peptidase M50" evidence="11">
    <location>
        <begin position="7"/>
        <end position="100"/>
    </location>
</feature>
<keyword evidence="7" id="KW-0862">Zinc</keyword>
<dbReference type="Proteomes" id="UP001326613">
    <property type="component" value="Chromosome"/>
</dbReference>
<comment type="similarity">
    <text evidence="3">Belongs to the peptidase M50B family.</text>
</comment>
<reference evidence="12 13" key="1">
    <citation type="submission" date="2022-10" db="EMBL/GenBank/DDBJ databases">
        <title>Host association and intracellularity evolved multiple times independently in the Rickettsiales.</title>
        <authorList>
            <person name="Castelli M."/>
            <person name="Nardi T."/>
            <person name="Gammuto L."/>
            <person name="Bellinzona G."/>
            <person name="Sabaneyeva E."/>
            <person name="Potekhin A."/>
            <person name="Serra V."/>
            <person name="Petroni G."/>
            <person name="Sassera D."/>
        </authorList>
    </citation>
    <scope>NUCLEOTIDE SEQUENCE [LARGE SCALE GENOMIC DNA]</scope>
    <source>
        <strain evidence="12 13">Kr 154-4</strain>
    </source>
</reference>
<dbReference type="PANTHER" id="PTHR42837:SF2">
    <property type="entry name" value="MEMBRANE METALLOPROTEASE ARASP2, CHLOROPLASTIC-RELATED"/>
    <property type="match status" value="1"/>
</dbReference>
<dbReference type="CDD" id="cd06163">
    <property type="entry name" value="S2P-M50_PDZ_RseP-like"/>
    <property type="match status" value="1"/>
</dbReference>
<comment type="cofactor">
    <cofactor evidence="1">
        <name>Zn(2+)</name>
        <dbReference type="ChEBI" id="CHEBI:29105"/>
    </cofactor>
</comment>
<dbReference type="GO" id="GO:0008237">
    <property type="term" value="F:metallopeptidase activity"/>
    <property type="evidence" value="ECO:0007669"/>
    <property type="project" value="UniProtKB-KW"/>
</dbReference>
<keyword evidence="4" id="KW-0645">Protease</keyword>
<dbReference type="PANTHER" id="PTHR42837">
    <property type="entry name" value="REGULATOR OF SIGMA-E PROTEASE RSEP"/>
    <property type="match status" value="1"/>
</dbReference>
<evidence type="ECO:0000256" key="8">
    <source>
        <dbReference type="ARBA" id="ARBA00022989"/>
    </source>
</evidence>
<evidence type="ECO:0000256" key="7">
    <source>
        <dbReference type="ARBA" id="ARBA00022833"/>
    </source>
</evidence>
<name>A0ABZ0UTU8_9RICK</name>
<dbReference type="InterPro" id="IPR004387">
    <property type="entry name" value="Pept_M50_Zn"/>
</dbReference>
<evidence type="ECO:0000256" key="3">
    <source>
        <dbReference type="ARBA" id="ARBA00007931"/>
    </source>
</evidence>
<dbReference type="Pfam" id="PF02163">
    <property type="entry name" value="Peptidase_M50"/>
    <property type="match status" value="1"/>
</dbReference>
<comment type="subcellular location">
    <subcellularLocation>
        <location evidence="2">Membrane</location>
        <topology evidence="2">Multi-pass membrane protein</topology>
    </subcellularLocation>
</comment>
<evidence type="ECO:0000256" key="10">
    <source>
        <dbReference type="ARBA" id="ARBA00023136"/>
    </source>
</evidence>
<keyword evidence="6" id="KW-0378">Hydrolase</keyword>
<keyword evidence="5" id="KW-0812">Transmembrane</keyword>
<evidence type="ECO:0000256" key="1">
    <source>
        <dbReference type="ARBA" id="ARBA00001947"/>
    </source>
</evidence>
<evidence type="ECO:0000256" key="6">
    <source>
        <dbReference type="ARBA" id="ARBA00022801"/>
    </source>
</evidence>
<dbReference type="EMBL" id="CP112932">
    <property type="protein sequence ID" value="WPY01006.1"/>
    <property type="molecule type" value="Genomic_DNA"/>
</dbReference>
<accession>A0ABZ0UTU8</accession>
<keyword evidence="10" id="KW-0472">Membrane</keyword>
<keyword evidence="8" id="KW-1133">Transmembrane helix</keyword>
<evidence type="ECO:0000259" key="11">
    <source>
        <dbReference type="Pfam" id="PF02163"/>
    </source>
</evidence>
<evidence type="ECO:0000313" key="12">
    <source>
        <dbReference type="EMBL" id="WPY01006.1"/>
    </source>
</evidence>
<proteinExistence type="inferred from homology"/>
<keyword evidence="9 12" id="KW-0482">Metalloprotease</keyword>